<dbReference type="Pfam" id="PF13516">
    <property type="entry name" value="LRR_6"/>
    <property type="match status" value="2"/>
</dbReference>
<dbReference type="Proteomes" id="UP001152795">
    <property type="component" value="Unassembled WGS sequence"/>
</dbReference>
<dbReference type="Gene3D" id="3.80.10.10">
    <property type="entry name" value="Ribonuclease Inhibitor"/>
    <property type="match status" value="2"/>
</dbReference>
<sequence length="325" mass="37710">MTKVYYRILILFYTVHSRFNFLVERNVGLQKIRLPNQGNCKRMLDTITKNCHHVTELALQDAIDEDRLLLDDDTFRRFAERFPMLRMLDLTWCCHITDKSLEYIARNCSELRYLHIRECPMITDEGIRSIAKRCHFLDDLHLERQTLVNNDCCYAIRDHLHYMTSLGLIDTCVTDLGIDVITTSAENLRALRIGENCFRPQNIKGVCLNSIAQKCNRLEKLHVFSIKMDDTNLVPLCQNLAELRELHLGACGRVSRTGIQELTEKCGKLTELRLYGCPSFRDCHLDIMASKMPELRRLEIFGCNKITEDGASKFGEKRPDCFLNV</sequence>
<dbReference type="PANTHER" id="PTHR13318">
    <property type="entry name" value="PARTNER OF PAIRED, ISOFORM B-RELATED"/>
    <property type="match status" value="1"/>
</dbReference>
<dbReference type="InterPro" id="IPR057207">
    <property type="entry name" value="FBXL15_LRR"/>
</dbReference>
<accession>A0A7D9DE18</accession>
<dbReference type="PANTHER" id="PTHR13318:SF95">
    <property type="entry name" value="F-BOX PROTEIN YLR352W"/>
    <property type="match status" value="1"/>
</dbReference>
<organism evidence="2 3">
    <name type="scientific">Paramuricea clavata</name>
    <name type="common">Red gorgonian</name>
    <name type="synonym">Violescent sea-whip</name>
    <dbReference type="NCBI Taxonomy" id="317549"/>
    <lineage>
        <taxon>Eukaryota</taxon>
        <taxon>Metazoa</taxon>
        <taxon>Cnidaria</taxon>
        <taxon>Anthozoa</taxon>
        <taxon>Octocorallia</taxon>
        <taxon>Malacalcyonacea</taxon>
        <taxon>Plexauridae</taxon>
        <taxon>Paramuricea</taxon>
    </lineage>
</organism>
<comment type="caution">
    <text evidence="2">The sequence shown here is derived from an EMBL/GenBank/DDBJ whole genome shotgun (WGS) entry which is preliminary data.</text>
</comment>
<evidence type="ECO:0000313" key="3">
    <source>
        <dbReference type="Proteomes" id="UP001152795"/>
    </source>
</evidence>
<reference evidence="2" key="1">
    <citation type="submission" date="2020-04" db="EMBL/GenBank/DDBJ databases">
        <authorList>
            <person name="Alioto T."/>
            <person name="Alioto T."/>
            <person name="Gomez Garrido J."/>
        </authorList>
    </citation>
    <scope>NUCLEOTIDE SEQUENCE</scope>
    <source>
        <strain evidence="2">A484AB</strain>
    </source>
</reference>
<dbReference type="AlphaFoldDB" id="A0A7D9DE18"/>
<dbReference type="InterPro" id="IPR001611">
    <property type="entry name" value="Leu-rich_rpt"/>
</dbReference>
<name>A0A7D9DE18_PARCT</name>
<proteinExistence type="predicted"/>
<evidence type="ECO:0000313" key="2">
    <source>
        <dbReference type="EMBL" id="CAB3982494.1"/>
    </source>
</evidence>
<gene>
    <name evidence="2" type="ORF">PACLA_8A025800</name>
</gene>
<protein>
    <submittedName>
        <fullName evidence="2">F-box LRR-repeat 2</fullName>
    </submittedName>
</protein>
<dbReference type="EMBL" id="CACRXK020000507">
    <property type="protein sequence ID" value="CAB3982494.1"/>
    <property type="molecule type" value="Genomic_DNA"/>
</dbReference>
<dbReference type="InterPro" id="IPR032675">
    <property type="entry name" value="LRR_dom_sf"/>
</dbReference>
<dbReference type="InterPro" id="IPR006553">
    <property type="entry name" value="Leu-rich_rpt_Cys-con_subtyp"/>
</dbReference>
<evidence type="ECO:0000259" key="1">
    <source>
        <dbReference type="Pfam" id="PF25372"/>
    </source>
</evidence>
<keyword evidence="3" id="KW-1185">Reference proteome</keyword>
<dbReference type="Pfam" id="PF25372">
    <property type="entry name" value="DUF7885"/>
    <property type="match status" value="1"/>
</dbReference>
<feature type="domain" description="F-box/LRR-repeat protein 15-like leucin rich repeat" evidence="1">
    <location>
        <begin position="172"/>
        <end position="317"/>
    </location>
</feature>
<dbReference type="SMART" id="SM00367">
    <property type="entry name" value="LRR_CC"/>
    <property type="match status" value="5"/>
</dbReference>
<dbReference type="OrthoDB" id="27842at2759"/>
<dbReference type="GO" id="GO:0019005">
    <property type="term" value="C:SCF ubiquitin ligase complex"/>
    <property type="evidence" value="ECO:0007669"/>
    <property type="project" value="TreeGrafter"/>
</dbReference>
<dbReference type="SUPFAM" id="SSF52047">
    <property type="entry name" value="RNI-like"/>
    <property type="match status" value="1"/>
</dbReference>
<dbReference type="GO" id="GO:0031146">
    <property type="term" value="P:SCF-dependent proteasomal ubiquitin-dependent protein catabolic process"/>
    <property type="evidence" value="ECO:0007669"/>
    <property type="project" value="TreeGrafter"/>
</dbReference>